<name>A0ABW6W7V9_9ACTN</name>
<comment type="caution">
    <text evidence="2">The sequence shown here is derived from an EMBL/GenBank/DDBJ whole genome shotgun (WGS) entry which is preliminary data.</text>
</comment>
<dbReference type="PROSITE" id="PS51257">
    <property type="entry name" value="PROKAR_LIPOPROTEIN"/>
    <property type="match status" value="1"/>
</dbReference>
<keyword evidence="3" id="KW-1185">Reference proteome</keyword>
<dbReference type="Proteomes" id="UP001602245">
    <property type="component" value="Unassembled WGS sequence"/>
</dbReference>
<proteinExistence type="predicted"/>
<gene>
    <name evidence="2" type="ORF">ACFY35_04175</name>
</gene>
<evidence type="ECO:0000313" key="2">
    <source>
        <dbReference type="EMBL" id="MFF5288610.1"/>
    </source>
</evidence>
<evidence type="ECO:0008006" key="4">
    <source>
        <dbReference type="Google" id="ProtNLM"/>
    </source>
</evidence>
<sequence>MSIRRVSVAAAVVLLAVAGCDRLDGMFQQRSNPRLLASGAIGETRWSVVQIHDKDYGDCLELRSRGVPVEHTCTPSSMLGQFTIGVTVLNGTGQPLVFGLLPTGTTRAEVPLDGGTALRPIPGRKMTGVEVQKNGDLRFVAEPAPPERTTASSGAWKDGATVNVTAYDEQDKPIAPN</sequence>
<feature type="region of interest" description="Disordered" evidence="1">
    <location>
        <begin position="143"/>
        <end position="177"/>
    </location>
</feature>
<organism evidence="2 3">
    <name type="scientific">Paractinoplanes globisporus</name>
    <dbReference type="NCBI Taxonomy" id="113565"/>
    <lineage>
        <taxon>Bacteria</taxon>
        <taxon>Bacillati</taxon>
        <taxon>Actinomycetota</taxon>
        <taxon>Actinomycetes</taxon>
        <taxon>Micromonosporales</taxon>
        <taxon>Micromonosporaceae</taxon>
        <taxon>Paractinoplanes</taxon>
    </lineage>
</organism>
<dbReference type="RefSeq" id="WP_157295110.1">
    <property type="nucleotide sequence ID" value="NZ_JBIAZU010000001.1"/>
</dbReference>
<accession>A0ABW6W7V9</accession>
<dbReference type="EMBL" id="JBIAZU010000001">
    <property type="protein sequence ID" value="MFF5288610.1"/>
    <property type="molecule type" value="Genomic_DNA"/>
</dbReference>
<evidence type="ECO:0000256" key="1">
    <source>
        <dbReference type="SAM" id="MobiDB-lite"/>
    </source>
</evidence>
<protein>
    <recommendedName>
        <fullName evidence="4">Lipoprotein</fullName>
    </recommendedName>
</protein>
<evidence type="ECO:0000313" key="3">
    <source>
        <dbReference type="Proteomes" id="UP001602245"/>
    </source>
</evidence>
<reference evidence="2 3" key="1">
    <citation type="submission" date="2024-10" db="EMBL/GenBank/DDBJ databases">
        <title>The Natural Products Discovery Center: Release of the First 8490 Sequenced Strains for Exploring Actinobacteria Biosynthetic Diversity.</title>
        <authorList>
            <person name="Kalkreuter E."/>
            <person name="Kautsar S.A."/>
            <person name="Yang D."/>
            <person name="Bader C.D."/>
            <person name="Teijaro C.N."/>
            <person name="Fluegel L."/>
            <person name="Davis C.M."/>
            <person name="Simpson J.R."/>
            <person name="Lauterbach L."/>
            <person name="Steele A.D."/>
            <person name="Gui C."/>
            <person name="Meng S."/>
            <person name="Li G."/>
            <person name="Viehrig K."/>
            <person name="Ye F."/>
            <person name="Su P."/>
            <person name="Kiefer A.F."/>
            <person name="Nichols A."/>
            <person name="Cepeda A.J."/>
            <person name="Yan W."/>
            <person name="Fan B."/>
            <person name="Jiang Y."/>
            <person name="Adhikari A."/>
            <person name="Zheng C.-J."/>
            <person name="Schuster L."/>
            <person name="Cowan T.M."/>
            <person name="Smanski M.J."/>
            <person name="Chevrette M.G."/>
            <person name="De Carvalho L.P.S."/>
            <person name="Shen B."/>
        </authorList>
    </citation>
    <scope>NUCLEOTIDE SEQUENCE [LARGE SCALE GENOMIC DNA]</scope>
    <source>
        <strain evidence="2 3">NPDC000087</strain>
    </source>
</reference>